<dbReference type="AlphaFoldDB" id="R6IA33"/>
<dbReference type="Gene3D" id="3.40.190.10">
    <property type="entry name" value="Periplasmic binding protein-like II"/>
    <property type="match status" value="1"/>
</dbReference>
<gene>
    <name evidence="3" type="ORF">BN533_01212</name>
</gene>
<dbReference type="GO" id="GO:0022857">
    <property type="term" value="F:transmembrane transporter activity"/>
    <property type="evidence" value="ECO:0007669"/>
    <property type="project" value="InterPro"/>
</dbReference>
<feature type="signal peptide" evidence="1">
    <location>
        <begin position="1"/>
        <end position="19"/>
    </location>
</feature>
<dbReference type="PROSITE" id="PS51257">
    <property type="entry name" value="PROKAR_LIPOPROTEIN"/>
    <property type="match status" value="1"/>
</dbReference>
<feature type="chain" id="PRO_5038352956" description="ABC-type glycine betaine transport system substrate-binding domain-containing protein" evidence="1">
    <location>
        <begin position="20"/>
        <end position="329"/>
    </location>
</feature>
<dbReference type="GO" id="GO:0043190">
    <property type="term" value="C:ATP-binding cassette (ABC) transporter complex"/>
    <property type="evidence" value="ECO:0007669"/>
    <property type="project" value="InterPro"/>
</dbReference>
<dbReference type="STRING" id="1262914.BN533_01212"/>
<dbReference type="RefSeq" id="WP_021718112.1">
    <property type="nucleotide sequence ID" value="NZ_FR885231.1"/>
</dbReference>
<dbReference type="HOGENOM" id="CLU_072510_0_0_9"/>
<sequence>MKKKILQLLGMVLFVGLLAGCGSNNEKTVVFSDAGWDSVKFHNAVAGLIAEKAYGLKVETMNGSTPIMEAALVRGDVDVNMELWTDNVATYQADKAAGGIVDLGINFDDNKQGLYVPRYVIEGDPQRGIAPMAPDLHKVSDLARYSKLFVDEENPSKGRIYGAIPGWAVDEVMFKKYKHYGLDKKYVYFRPGSEATLSTAFVTAYEKGLPIVGYNWEPTWISGKLDLVLLEDAPYNQAGFEAGETAAPSVVVMVSANSRFPKRQPEFTEFLKKYHTSSALTAEALAYIADNKATYDQAARWFLQKHDNLLTQWLPPDKAQTMRAALKEQ</sequence>
<name>R6IA33_9FIRM</name>
<proteinExistence type="predicted"/>
<dbReference type="SUPFAM" id="SSF53850">
    <property type="entry name" value="Periplasmic binding protein-like II"/>
    <property type="match status" value="1"/>
</dbReference>
<reference evidence="3" key="1">
    <citation type="submission" date="2012-11" db="EMBL/GenBank/DDBJ databases">
        <title>Dependencies among metagenomic species, viruses, plasmids and units of genetic variation.</title>
        <authorList>
            <person name="Nielsen H.B."/>
            <person name="Almeida M."/>
            <person name="Juncker A.S."/>
            <person name="Rasmussen S."/>
            <person name="Li J."/>
            <person name="Sunagawa S."/>
            <person name="Plichta D."/>
            <person name="Gautier L."/>
            <person name="Le Chatelier E."/>
            <person name="Peletier E."/>
            <person name="Bonde I."/>
            <person name="Nielsen T."/>
            <person name="Manichanh C."/>
            <person name="Arumugam M."/>
            <person name="Batto J."/>
            <person name="Santos M.B.Q.D."/>
            <person name="Blom N."/>
            <person name="Borruel N."/>
            <person name="Burgdorf K.S."/>
            <person name="Boumezbeur F."/>
            <person name="Casellas F."/>
            <person name="Dore J."/>
            <person name="Guarner F."/>
            <person name="Hansen T."/>
            <person name="Hildebrand F."/>
            <person name="Kaas R.S."/>
            <person name="Kennedy S."/>
            <person name="Kristiansen K."/>
            <person name="Kultima J.R."/>
            <person name="Leonard P."/>
            <person name="Levenez F."/>
            <person name="Lund O."/>
            <person name="Moumen B."/>
            <person name="Le Paslier D."/>
            <person name="Pons N."/>
            <person name="Pedersen O."/>
            <person name="Prifti E."/>
            <person name="Qin J."/>
            <person name="Raes J."/>
            <person name="Tap J."/>
            <person name="Tims S."/>
            <person name="Ussery D.W."/>
            <person name="Yamada T."/>
            <person name="MetaHit consortium"/>
            <person name="Renault P."/>
            <person name="Sicheritz-Ponten T."/>
            <person name="Bork P."/>
            <person name="Wang J."/>
            <person name="Brunak S."/>
            <person name="Ehrlich S.D."/>
        </authorList>
    </citation>
    <scope>NUCLEOTIDE SEQUENCE [LARGE SCALE GENOMIC DNA]</scope>
</reference>
<evidence type="ECO:0000313" key="3">
    <source>
        <dbReference type="EMBL" id="CDB46155.1"/>
    </source>
</evidence>
<dbReference type="EMBL" id="CBDS010000075">
    <property type="protein sequence ID" value="CDB46155.1"/>
    <property type="molecule type" value="Genomic_DNA"/>
</dbReference>
<organism evidence="3">
    <name type="scientific">Phascolarctobacterium faecium</name>
    <dbReference type="NCBI Taxonomy" id="33025"/>
    <lineage>
        <taxon>Bacteria</taxon>
        <taxon>Bacillati</taxon>
        <taxon>Bacillota</taxon>
        <taxon>Negativicutes</taxon>
        <taxon>Acidaminococcales</taxon>
        <taxon>Acidaminococcaceae</taxon>
        <taxon>Phascolarctobacterium</taxon>
    </lineage>
</organism>
<dbReference type="InterPro" id="IPR007210">
    <property type="entry name" value="ABC_Gly_betaine_transp_sub-bd"/>
</dbReference>
<evidence type="ECO:0000259" key="2">
    <source>
        <dbReference type="Pfam" id="PF04069"/>
    </source>
</evidence>
<feature type="domain" description="ABC-type glycine betaine transport system substrate-binding" evidence="2">
    <location>
        <begin position="27"/>
        <end position="305"/>
    </location>
</feature>
<dbReference type="CDD" id="cd13641">
    <property type="entry name" value="PBP2_HisX_like"/>
    <property type="match status" value="1"/>
</dbReference>
<dbReference type="eggNOG" id="COG2113">
    <property type="taxonomic scope" value="Bacteria"/>
</dbReference>
<dbReference type="Gene3D" id="3.40.190.100">
    <property type="entry name" value="Glycine betaine-binding periplasmic protein, domain 2"/>
    <property type="match status" value="1"/>
</dbReference>
<comment type="caution">
    <text evidence="3">The sequence shown here is derived from an EMBL/GenBank/DDBJ whole genome shotgun (WGS) entry which is preliminary data.</text>
</comment>
<protein>
    <recommendedName>
        <fullName evidence="2">ABC-type glycine betaine transport system substrate-binding domain-containing protein</fullName>
    </recommendedName>
</protein>
<dbReference type="Pfam" id="PF04069">
    <property type="entry name" value="OpuAC"/>
    <property type="match status" value="1"/>
</dbReference>
<accession>R6IA33</accession>
<evidence type="ECO:0000256" key="1">
    <source>
        <dbReference type="SAM" id="SignalP"/>
    </source>
</evidence>
<keyword evidence="1" id="KW-0732">Signal</keyword>